<dbReference type="HOGENOM" id="CLU_1707632_0_0_1"/>
<dbReference type="PaxDb" id="55529-EKX44443"/>
<keyword evidence="3" id="KW-1185">Reference proteome</keyword>
<reference evidence="2" key="3">
    <citation type="submission" date="2015-06" db="UniProtKB">
        <authorList>
            <consortium name="EnsemblProtists"/>
        </authorList>
    </citation>
    <scope>IDENTIFICATION</scope>
</reference>
<accession>L1J7C9</accession>
<evidence type="ECO:0000313" key="1">
    <source>
        <dbReference type="EMBL" id="EKX44443.1"/>
    </source>
</evidence>
<reference evidence="1 3" key="1">
    <citation type="journal article" date="2012" name="Nature">
        <title>Algal genomes reveal evolutionary mosaicism and the fate of nucleomorphs.</title>
        <authorList>
            <consortium name="DOE Joint Genome Institute"/>
            <person name="Curtis B.A."/>
            <person name="Tanifuji G."/>
            <person name="Burki F."/>
            <person name="Gruber A."/>
            <person name="Irimia M."/>
            <person name="Maruyama S."/>
            <person name="Arias M.C."/>
            <person name="Ball S.G."/>
            <person name="Gile G.H."/>
            <person name="Hirakawa Y."/>
            <person name="Hopkins J.F."/>
            <person name="Kuo A."/>
            <person name="Rensing S.A."/>
            <person name="Schmutz J."/>
            <person name="Symeonidi A."/>
            <person name="Elias M."/>
            <person name="Eveleigh R.J."/>
            <person name="Herman E.K."/>
            <person name="Klute M.J."/>
            <person name="Nakayama T."/>
            <person name="Obornik M."/>
            <person name="Reyes-Prieto A."/>
            <person name="Armbrust E.V."/>
            <person name="Aves S.J."/>
            <person name="Beiko R.G."/>
            <person name="Coutinho P."/>
            <person name="Dacks J.B."/>
            <person name="Durnford D.G."/>
            <person name="Fast N.M."/>
            <person name="Green B.R."/>
            <person name="Grisdale C.J."/>
            <person name="Hempel F."/>
            <person name="Henrissat B."/>
            <person name="Hoppner M.P."/>
            <person name="Ishida K."/>
            <person name="Kim E."/>
            <person name="Koreny L."/>
            <person name="Kroth P.G."/>
            <person name="Liu Y."/>
            <person name="Malik S.B."/>
            <person name="Maier U.G."/>
            <person name="McRose D."/>
            <person name="Mock T."/>
            <person name="Neilson J.A."/>
            <person name="Onodera N.T."/>
            <person name="Poole A.M."/>
            <person name="Pritham E.J."/>
            <person name="Richards T.A."/>
            <person name="Rocap G."/>
            <person name="Roy S.W."/>
            <person name="Sarai C."/>
            <person name="Schaack S."/>
            <person name="Shirato S."/>
            <person name="Slamovits C.H."/>
            <person name="Spencer D.F."/>
            <person name="Suzuki S."/>
            <person name="Worden A.Z."/>
            <person name="Zauner S."/>
            <person name="Barry K."/>
            <person name="Bell C."/>
            <person name="Bharti A.K."/>
            <person name="Crow J.A."/>
            <person name="Grimwood J."/>
            <person name="Kramer R."/>
            <person name="Lindquist E."/>
            <person name="Lucas S."/>
            <person name="Salamov A."/>
            <person name="McFadden G.I."/>
            <person name="Lane C.E."/>
            <person name="Keeling P.J."/>
            <person name="Gray M.W."/>
            <person name="Grigoriev I.V."/>
            <person name="Archibald J.M."/>
        </authorList>
    </citation>
    <scope>NUCLEOTIDE SEQUENCE</scope>
    <source>
        <strain evidence="1 3">CCMP2712</strain>
    </source>
</reference>
<protein>
    <submittedName>
        <fullName evidence="1 2">Uncharacterized protein</fullName>
    </submittedName>
</protein>
<dbReference type="KEGG" id="gtt:GUITHDRAFT_152963"/>
<dbReference type="EMBL" id="JH993004">
    <property type="protein sequence ID" value="EKX44443.1"/>
    <property type="molecule type" value="Genomic_DNA"/>
</dbReference>
<reference evidence="3" key="2">
    <citation type="submission" date="2012-11" db="EMBL/GenBank/DDBJ databases">
        <authorList>
            <person name="Kuo A."/>
            <person name="Curtis B.A."/>
            <person name="Tanifuji G."/>
            <person name="Burki F."/>
            <person name="Gruber A."/>
            <person name="Irimia M."/>
            <person name="Maruyama S."/>
            <person name="Arias M.C."/>
            <person name="Ball S.G."/>
            <person name="Gile G.H."/>
            <person name="Hirakawa Y."/>
            <person name="Hopkins J.F."/>
            <person name="Rensing S.A."/>
            <person name="Schmutz J."/>
            <person name="Symeonidi A."/>
            <person name="Elias M."/>
            <person name="Eveleigh R.J."/>
            <person name="Herman E.K."/>
            <person name="Klute M.J."/>
            <person name="Nakayama T."/>
            <person name="Obornik M."/>
            <person name="Reyes-Prieto A."/>
            <person name="Armbrust E.V."/>
            <person name="Aves S.J."/>
            <person name="Beiko R.G."/>
            <person name="Coutinho P."/>
            <person name="Dacks J.B."/>
            <person name="Durnford D.G."/>
            <person name="Fast N.M."/>
            <person name="Green B.R."/>
            <person name="Grisdale C."/>
            <person name="Hempe F."/>
            <person name="Henrissat B."/>
            <person name="Hoppner M.P."/>
            <person name="Ishida K.-I."/>
            <person name="Kim E."/>
            <person name="Koreny L."/>
            <person name="Kroth P.G."/>
            <person name="Liu Y."/>
            <person name="Malik S.-B."/>
            <person name="Maier U.G."/>
            <person name="McRose D."/>
            <person name="Mock T."/>
            <person name="Neilson J.A."/>
            <person name="Onodera N.T."/>
            <person name="Poole A.M."/>
            <person name="Pritham E.J."/>
            <person name="Richards T.A."/>
            <person name="Rocap G."/>
            <person name="Roy S.W."/>
            <person name="Sarai C."/>
            <person name="Schaack S."/>
            <person name="Shirato S."/>
            <person name="Slamovits C.H."/>
            <person name="Spencer D.F."/>
            <person name="Suzuki S."/>
            <person name="Worden A.Z."/>
            <person name="Zauner S."/>
            <person name="Barry K."/>
            <person name="Bell C."/>
            <person name="Bharti A.K."/>
            <person name="Crow J.A."/>
            <person name="Grimwood J."/>
            <person name="Kramer R."/>
            <person name="Lindquist E."/>
            <person name="Lucas S."/>
            <person name="Salamov A."/>
            <person name="McFadden G.I."/>
            <person name="Lane C.E."/>
            <person name="Keeling P.J."/>
            <person name="Gray M.W."/>
            <person name="Grigoriev I.V."/>
            <person name="Archibald J.M."/>
        </authorList>
    </citation>
    <scope>NUCLEOTIDE SEQUENCE</scope>
    <source>
        <strain evidence="3">CCMP2712</strain>
    </source>
</reference>
<evidence type="ECO:0000313" key="3">
    <source>
        <dbReference type="Proteomes" id="UP000011087"/>
    </source>
</evidence>
<organism evidence="1">
    <name type="scientific">Guillardia theta (strain CCMP2712)</name>
    <name type="common">Cryptophyte</name>
    <dbReference type="NCBI Taxonomy" id="905079"/>
    <lineage>
        <taxon>Eukaryota</taxon>
        <taxon>Cryptophyceae</taxon>
        <taxon>Pyrenomonadales</taxon>
        <taxon>Geminigeraceae</taxon>
        <taxon>Guillardia</taxon>
    </lineage>
</organism>
<sequence length="154" mass="17145">MENRKLSLSFLIGLCATCSLLLLLVRSGYKSTRLVESEVFEAPAYEMIPVEPVAFRGPSIYPGSMLSNWKCSKYCGVGFSICLSKPQTQSVNDCVATKNSCSKYQCADMEALPRKIECFEAAKDNYDHCVKYSGHDDSSRAHCKFLYADYAAKC</sequence>
<proteinExistence type="predicted"/>
<gene>
    <name evidence="1" type="ORF">GUITHDRAFT_152963</name>
</gene>
<dbReference type="RefSeq" id="XP_005831423.1">
    <property type="nucleotide sequence ID" value="XM_005831366.1"/>
</dbReference>
<dbReference type="AlphaFoldDB" id="L1J7C9"/>
<dbReference type="EnsemblProtists" id="EKX44443">
    <property type="protein sequence ID" value="EKX44443"/>
    <property type="gene ID" value="GUITHDRAFT_152963"/>
</dbReference>
<dbReference type="GeneID" id="17301207"/>
<evidence type="ECO:0000313" key="2">
    <source>
        <dbReference type="EnsemblProtists" id="EKX44443"/>
    </source>
</evidence>
<name>L1J7C9_GUITC</name>
<dbReference type="Proteomes" id="UP000011087">
    <property type="component" value="Unassembled WGS sequence"/>
</dbReference>